<evidence type="ECO:0000313" key="6">
    <source>
        <dbReference type="EMBL" id="QQM47501.1"/>
    </source>
</evidence>
<dbReference type="InterPro" id="IPR050377">
    <property type="entry name" value="Radical_SAM_PqqE_MftC-like"/>
</dbReference>
<keyword evidence="3" id="KW-0408">Iron</keyword>
<protein>
    <submittedName>
        <fullName evidence="6">Radical SAM protein</fullName>
    </submittedName>
</protein>
<keyword evidence="6" id="KW-0614">Plasmid</keyword>
<dbReference type="GO" id="GO:0006783">
    <property type="term" value="P:heme biosynthetic process"/>
    <property type="evidence" value="ECO:0007669"/>
    <property type="project" value="TreeGrafter"/>
</dbReference>
<dbReference type="EMBL" id="CP066832">
    <property type="protein sequence ID" value="QQM47501.1"/>
    <property type="molecule type" value="Genomic_DNA"/>
</dbReference>
<keyword evidence="1" id="KW-0949">S-adenosyl-L-methionine</keyword>
<evidence type="ECO:0000256" key="3">
    <source>
        <dbReference type="ARBA" id="ARBA00023004"/>
    </source>
</evidence>
<dbReference type="GO" id="GO:0046872">
    <property type="term" value="F:metal ion binding"/>
    <property type="evidence" value="ECO:0007669"/>
    <property type="project" value="UniProtKB-KW"/>
</dbReference>
<dbReference type="CDD" id="cd01335">
    <property type="entry name" value="Radical_SAM"/>
    <property type="match status" value="1"/>
</dbReference>
<feature type="domain" description="Radical SAM core" evidence="5">
    <location>
        <begin position="2"/>
        <end position="251"/>
    </location>
</feature>
<dbReference type="GO" id="GO:0051536">
    <property type="term" value="F:iron-sulfur cluster binding"/>
    <property type="evidence" value="ECO:0007669"/>
    <property type="project" value="UniProtKB-KW"/>
</dbReference>
<evidence type="ECO:0000256" key="1">
    <source>
        <dbReference type="ARBA" id="ARBA00022691"/>
    </source>
</evidence>
<gene>
    <name evidence="6" type="ORF">JEQ17_48975</name>
</gene>
<dbReference type="PROSITE" id="PS51918">
    <property type="entry name" value="RADICAL_SAM"/>
    <property type="match status" value="1"/>
</dbReference>
<dbReference type="PANTHER" id="PTHR11228:SF7">
    <property type="entry name" value="PQQA PEPTIDE CYCLASE"/>
    <property type="match status" value="1"/>
</dbReference>
<name>A0A7T7L6V9_9ACTN</name>
<keyword evidence="4" id="KW-0411">Iron-sulfur</keyword>
<evidence type="ECO:0000259" key="5">
    <source>
        <dbReference type="PROSITE" id="PS51918"/>
    </source>
</evidence>
<reference evidence="6 7" key="1">
    <citation type="submission" date="2020-12" db="EMBL/GenBank/DDBJ databases">
        <title>A novel species.</title>
        <authorList>
            <person name="Li K."/>
        </authorList>
    </citation>
    <scope>NUCLEOTIDE SEQUENCE [LARGE SCALE GENOMIC DNA]</scope>
    <source>
        <strain evidence="6 7">ZYC-3</strain>
        <plasmid evidence="6 7">unnamed1</plasmid>
    </source>
</reference>
<evidence type="ECO:0000313" key="7">
    <source>
        <dbReference type="Proteomes" id="UP000595636"/>
    </source>
</evidence>
<dbReference type="Gene3D" id="3.20.20.70">
    <property type="entry name" value="Aldolase class I"/>
    <property type="match status" value="1"/>
</dbReference>
<accession>A0A7T7L6V9</accession>
<geneLocation type="plasmid" evidence="6 7">
    <name>unnamed1</name>
</geneLocation>
<dbReference type="PANTHER" id="PTHR11228">
    <property type="entry name" value="RADICAL SAM DOMAIN PROTEIN"/>
    <property type="match status" value="1"/>
</dbReference>
<proteinExistence type="predicted"/>
<organism evidence="6 7">
    <name type="scientific">Streptomyces liliifuscus</name>
    <dbReference type="NCBI Taxonomy" id="2797636"/>
    <lineage>
        <taxon>Bacteria</taxon>
        <taxon>Bacillati</taxon>
        <taxon>Actinomycetota</taxon>
        <taxon>Actinomycetes</taxon>
        <taxon>Kitasatosporales</taxon>
        <taxon>Streptomycetaceae</taxon>
        <taxon>Streptomyces</taxon>
    </lineage>
</organism>
<dbReference type="Pfam" id="PF04055">
    <property type="entry name" value="Radical_SAM"/>
    <property type="match status" value="1"/>
</dbReference>
<dbReference type="InterPro" id="IPR007197">
    <property type="entry name" value="rSAM"/>
</dbReference>
<dbReference type="KEGG" id="slf:JEQ17_48975"/>
<keyword evidence="7" id="KW-1185">Reference proteome</keyword>
<dbReference type="SUPFAM" id="SSF102114">
    <property type="entry name" value="Radical SAM enzymes"/>
    <property type="match status" value="1"/>
</dbReference>
<sequence>MTAIPRTVSLLWALRSYCGSHQCKPCYFTWLDEQRVDKTPGLLSHFSPHDLPTEQVMAFARTLADSAVRRVFLAGGEPLTWRPILDLIEILKGGGLEVVVCTSGVALNQPDMARRLVELGVDGFSVSLDSTDPDYNDTWRPPRKDGDGWEGVVSGIKALLAARGPQARPRVGLYTVITKLNLPDVLGVPQLAADLGCDYAVPQPVALPEGHSLYDTLVLTDAELPLLEEQFDRLYAADLPLQLPPRTYPGQVASAIHHLTGAVEGCFGGDTLYFAEPDGSLWDCPSSLKMAATPTERHRTIKGADAAELFGKPSGCGSDCALFSVDCVNMWPLMDFDRVLGTTTSGSPA</sequence>
<keyword evidence="2" id="KW-0479">Metal-binding</keyword>
<evidence type="ECO:0000256" key="4">
    <source>
        <dbReference type="ARBA" id="ARBA00023014"/>
    </source>
</evidence>
<dbReference type="RefSeq" id="WP_200402227.1">
    <property type="nucleotide sequence ID" value="NZ_CP066832.1"/>
</dbReference>
<evidence type="ECO:0000256" key="2">
    <source>
        <dbReference type="ARBA" id="ARBA00022723"/>
    </source>
</evidence>
<dbReference type="InterPro" id="IPR058240">
    <property type="entry name" value="rSAM_sf"/>
</dbReference>
<dbReference type="Proteomes" id="UP000595636">
    <property type="component" value="Plasmid unnamed1"/>
</dbReference>
<dbReference type="InterPro" id="IPR013785">
    <property type="entry name" value="Aldolase_TIM"/>
</dbReference>
<dbReference type="AlphaFoldDB" id="A0A7T7L6V9"/>
<dbReference type="GO" id="GO:0003824">
    <property type="term" value="F:catalytic activity"/>
    <property type="evidence" value="ECO:0007669"/>
    <property type="project" value="InterPro"/>
</dbReference>